<evidence type="ECO:0000313" key="11">
    <source>
        <dbReference type="EMBL" id="TMM54975.1"/>
    </source>
</evidence>
<dbReference type="Proteomes" id="UP000309550">
    <property type="component" value="Unassembled WGS sequence"/>
</dbReference>
<evidence type="ECO:0000256" key="4">
    <source>
        <dbReference type="ARBA" id="ARBA00022571"/>
    </source>
</evidence>
<dbReference type="Pfam" id="PF07687">
    <property type="entry name" value="M20_dimer"/>
    <property type="match status" value="1"/>
</dbReference>
<comment type="similarity">
    <text evidence="2">Belongs to the peptidase M20A family. ArgE subfamily.</text>
</comment>
<dbReference type="Pfam" id="PF01546">
    <property type="entry name" value="Peptidase_M20"/>
    <property type="match status" value="1"/>
</dbReference>
<evidence type="ECO:0000256" key="1">
    <source>
        <dbReference type="ARBA" id="ARBA00001947"/>
    </source>
</evidence>
<evidence type="ECO:0000256" key="9">
    <source>
        <dbReference type="ARBA" id="ARBA00023285"/>
    </source>
</evidence>
<dbReference type="InterPro" id="IPR011650">
    <property type="entry name" value="Peptidase_M20_dimer"/>
</dbReference>
<name>A0A5S3PR01_9RHOB</name>
<dbReference type="SUPFAM" id="SSF55031">
    <property type="entry name" value="Bacterial exopeptidase dimerisation domain"/>
    <property type="match status" value="1"/>
</dbReference>
<evidence type="ECO:0000256" key="2">
    <source>
        <dbReference type="ARBA" id="ARBA00005691"/>
    </source>
</evidence>
<dbReference type="InterPro" id="IPR036264">
    <property type="entry name" value="Bact_exopeptidase_dim_dom"/>
</dbReference>
<keyword evidence="12" id="KW-1185">Reference proteome</keyword>
<dbReference type="InterPro" id="IPR002933">
    <property type="entry name" value="Peptidase_M20"/>
</dbReference>
<dbReference type="AlphaFoldDB" id="A0A5S3PR01"/>
<dbReference type="CDD" id="cd03894">
    <property type="entry name" value="M20_ArgE"/>
    <property type="match status" value="1"/>
</dbReference>
<dbReference type="NCBIfam" id="NF005710">
    <property type="entry name" value="PRK07522.1"/>
    <property type="match status" value="1"/>
</dbReference>
<dbReference type="EC" id="3.5.1.16" evidence="11"/>
<comment type="cofactor">
    <cofactor evidence="1">
        <name>Zn(2+)</name>
        <dbReference type="ChEBI" id="CHEBI:29105"/>
    </cofactor>
</comment>
<dbReference type="EMBL" id="VANS01000001">
    <property type="protein sequence ID" value="TMM54975.1"/>
    <property type="molecule type" value="Genomic_DNA"/>
</dbReference>
<dbReference type="NCBIfam" id="TIGR01892">
    <property type="entry name" value="AcOrn-deacetyl"/>
    <property type="match status" value="1"/>
</dbReference>
<organism evidence="11 12">
    <name type="scientific">Sulfitobacter sabulilitoris</name>
    <dbReference type="NCBI Taxonomy" id="2562655"/>
    <lineage>
        <taxon>Bacteria</taxon>
        <taxon>Pseudomonadati</taxon>
        <taxon>Pseudomonadota</taxon>
        <taxon>Alphaproteobacteria</taxon>
        <taxon>Rhodobacterales</taxon>
        <taxon>Roseobacteraceae</taxon>
        <taxon>Sulfitobacter</taxon>
    </lineage>
</organism>
<evidence type="ECO:0000256" key="7">
    <source>
        <dbReference type="ARBA" id="ARBA00022801"/>
    </source>
</evidence>
<dbReference type="InterPro" id="IPR001261">
    <property type="entry name" value="ArgE/DapE_CS"/>
</dbReference>
<evidence type="ECO:0000256" key="8">
    <source>
        <dbReference type="ARBA" id="ARBA00022833"/>
    </source>
</evidence>
<evidence type="ECO:0000256" key="3">
    <source>
        <dbReference type="ARBA" id="ARBA00022490"/>
    </source>
</evidence>
<dbReference type="SUPFAM" id="SSF53187">
    <property type="entry name" value="Zn-dependent exopeptidases"/>
    <property type="match status" value="1"/>
</dbReference>
<evidence type="ECO:0000259" key="10">
    <source>
        <dbReference type="Pfam" id="PF07687"/>
    </source>
</evidence>
<protein>
    <submittedName>
        <fullName evidence="11">Acetylornithine deacetylase</fullName>
        <ecNumber evidence="11">3.5.1.16</ecNumber>
    </submittedName>
</protein>
<gene>
    <name evidence="11" type="primary">argE</name>
    <name evidence="11" type="ORF">FDT80_05205</name>
</gene>
<dbReference type="PROSITE" id="PS00759">
    <property type="entry name" value="ARGE_DAPE_CPG2_2"/>
    <property type="match status" value="1"/>
</dbReference>
<evidence type="ECO:0000256" key="6">
    <source>
        <dbReference type="ARBA" id="ARBA00022723"/>
    </source>
</evidence>
<feature type="domain" description="Peptidase M20 dimerisation" evidence="10">
    <location>
        <begin position="173"/>
        <end position="283"/>
    </location>
</feature>
<dbReference type="Gene3D" id="3.40.630.10">
    <property type="entry name" value="Zn peptidases"/>
    <property type="match status" value="1"/>
</dbReference>
<dbReference type="Gene3D" id="3.30.70.360">
    <property type="match status" value="1"/>
</dbReference>
<evidence type="ECO:0000313" key="12">
    <source>
        <dbReference type="Proteomes" id="UP000309550"/>
    </source>
</evidence>
<comment type="caution">
    <text evidence="11">The sequence shown here is derived from an EMBL/GenBank/DDBJ whole genome shotgun (WGS) entry which is preliminary data.</text>
</comment>
<sequence>MTDRMTPLELMTKLVGFPTVSRDTNIPLIDWVADYLAGHGIESHRYIDPEQPKHALFAHVGPWEKGAVVLSGHTDVVPVDGQPWDTDPFEVVERDGRYFGRGTCDMKGFDALAIWALVEAHHAGIRRPLQIALSFDEEVGCTGAPPMIEAMQPVLPKGSMVIVGEPSLMKAVTGHKGGTGFNTHIKGFEVHSSLLHTGVNAIMYGAKLIDWANDMNAANMAATPSDTAAMFVPPFTTCHVGMIDGGTAHNITAKDCRFAMDFRVVPGEDKAQWEAAYRAKAAEIEALMQAVVPETSIEVTRRFDVPGLKPEAEGEAETMVRMLTGDNAGHVVSYGTEAGQFQEAGYSAVICGPGSIEQAHQPNEYIDKSEFEAGHAFMRRLIERLQG</sequence>
<evidence type="ECO:0000256" key="5">
    <source>
        <dbReference type="ARBA" id="ARBA00022605"/>
    </source>
</evidence>
<keyword evidence="7 11" id="KW-0378">Hydrolase</keyword>
<proteinExistence type="inferred from homology"/>
<dbReference type="InterPro" id="IPR050072">
    <property type="entry name" value="Peptidase_M20A"/>
</dbReference>
<keyword evidence="5" id="KW-0028">Amino-acid biosynthesis</keyword>
<dbReference type="GO" id="GO:0008777">
    <property type="term" value="F:acetylornithine deacetylase activity"/>
    <property type="evidence" value="ECO:0007669"/>
    <property type="project" value="UniProtKB-EC"/>
</dbReference>
<reference evidence="11 12" key="1">
    <citation type="submission" date="2019-05" db="EMBL/GenBank/DDBJ databases">
        <title>Sulfitobacter sabulilitoris sp. nov., isolated from a marine sand.</title>
        <authorList>
            <person name="Yoon J.-H."/>
        </authorList>
    </citation>
    <scope>NUCLEOTIDE SEQUENCE [LARGE SCALE GENOMIC DNA]</scope>
    <source>
        <strain evidence="11 12">HSMS-29</strain>
    </source>
</reference>
<accession>A0A5S3PR01</accession>
<dbReference type="InterPro" id="IPR010169">
    <property type="entry name" value="AcOrn-deacetyl"/>
</dbReference>
<keyword evidence="9" id="KW-0170">Cobalt</keyword>
<dbReference type="GO" id="GO:0006526">
    <property type="term" value="P:L-arginine biosynthetic process"/>
    <property type="evidence" value="ECO:0007669"/>
    <property type="project" value="UniProtKB-KW"/>
</dbReference>
<dbReference type="RefSeq" id="WP_138661145.1">
    <property type="nucleotide sequence ID" value="NZ_VANS01000001.1"/>
</dbReference>
<dbReference type="PANTHER" id="PTHR43808">
    <property type="entry name" value="ACETYLORNITHINE DEACETYLASE"/>
    <property type="match status" value="1"/>
</dbReference>
<keyword evidence="3" id="KW-0963">Cytoplasm</keyword>
<dbReference type="GO" id="GO:0046872">
    <property type="term" value="F:metal ion binding"/>
    <property type="evidence" value="ECO:0007669"/>
    <property type="project" value="UniProtKB-KW"/>
</dbReference>
<dbReference type="OrthoDB" id="9809784at2"/>
<dbReference type="PANTHER" id="PTHR43808:SF31">
    <property type="entry name" value="N-ACETYL-L-CITRULLINE DEACETYLASE"/>
    <property type="match status" value="1"/>
</dbReference>
<keyword evidence="4" id="KW-0055">Arginine biosynthesis</keyword>
<keyword evidence="8" id="KW-0862">Zinc</keyword>
<keyword evidence="6" id="KW-0479">Metal-binding</keyword>